<evidence type="ECO:0000256" key="6">
    <source>
        <dbReference type="ARBA" id="ARBA00023136"/>
    </source>
</evidence>
<dbReference type="InterPro" id="IPR050895">
    <property type="entry name" value="XK-related_scramblase"/>
</dbReference>
<feature type="transmembrane region" description="Helical" evidence="7">
    <location>
        <begin position="286"/>
        <end position="303"/>
    </location>
</feature>
<dbReference type="AlphaFoldDB" id="A0A9Q1B9K8"/>
<evidence type="ECO:0000256" key="4">
    <source>
        <dbReference type="ARBA" id="ARBA00022692"/>
    </source>
</evidence>
<dbReference type="GO" id="GO:0005886">
    <property type="term" value="C:plasma membrane"/>
    <property type="evidence" value="ECO:0007669"/>
    <property type="project" value="UniProtKB-SubCell"/>
</dbReference>
<name>A0A9Q1B9K8_9SAUR</name>
<proteinExistence type="inferred from homology"/>
<dbReference type="OrthoDB" id="9046531at2759"/>
<dbReference type="Proteomes" id="UP001142489">
    <property type="component" value="Unassembled WGS sequence"/>
</dbReference>
<keyword evidence="4 7" id="KW-0812">Transmembrane</keyword>
<evidence type="ECO:0000313" key="9">
    <source>
        <dbReference type="Proteomes" id="UP001142489"/>
    </source>
</evidence>
<reference evidence="8" key="1">
    <citation type="journal article" date="2023" name="DNA Res.">
        <title>Chromosome-level genome assembly of Phrynocephalus forsythii using third-generation DNA sequencing and Hi-C analysis.</title>
        <authorList>
            <person name="Qi Y."/>
            <person name="Zhao W."/>
            <person name="Zhao Y."/>
            <person name="Niu C."/>
            <person name="Cao S."/>
            <person name="Zhang Y."/>
        </authorList>
    </citation>
    <scope>NUCLEOTIDE SEQUENCE</scope>
    <source>
        <tissue evidence="8">Muscle</tissue>
    </source>
</reference>
<dbReference type="InterPro" id="IPR018629">
    <property type="entry name" value="XK-rel"/>
</dbReference>
<evidence type="ECO:0000256" key="3">
    <source>
        <dbReference type="ARBA" id="ARBA00022475"/>
    </source>
</evidence>
<comment type="subcellular location">
    <subcellularLocation>
        <location evidence="1">Cell membrane</location>
        <topology evidence="1">Multi-pass membrane protein</topology>
    </subcellularLocation>
    <subcellularLocation>
        <location evidence="7">Membrane</location>
        <topology evidence="7">Multi-pass membrane protein</topology>
    </subcellularLocation>
</comment>
<evidence type="ECO:0000256" key="1">
    <source>
        <dbReference type="ARBA" id="ARBA00004651"/>
    </source>
</evidence>
<evidence type="ECO:0000313" key="8">
    <source>
        <dbReference type="EMBL" id="KAJ7345659.1"/>
    </source>
</evidence>
<feature type="transmembrane region" description="Helical" evidence="7">
    <location>
        <begin position="256"/>
        <end position="274"/>
    </location>
</feature>
<protein>
    <recommendedName>
        <fullName evidence="7">XK-related protein</fullName>
    </recommendedName>
</protein>
<evidence type="ECO:0000256" key="2">
    <source>
        <dbReference type="ARBA" id="ARBA00008789"/>
    </source>
</evidence>
<feature type="transmembrane region" description="Helical" evidence="7">
    <location>
        <begin position="190"/>
        <end position="210"/>
    </location>
</feature>
<comment type="similarity">
    <text evidence="2 7">Belongs to the XK family.</text>
</comment>
<dbReference type="PANTHER" id="PTHR16024">
    <property type="entry name" value="XK-RELATED PROTEIN"/>
    <property type="match status" value="1"/>
</dbReference>
<dbReference type="EMBL" id="JAPFRF010000001">
    <property type="protein sequence ID" value="KAJ7345659.1"/>
    <property type="molecule type" value="Genomic_DNA"/>
</dbReference>
<comment type="caution">
    <text evidence="8">The sequence shown here is derived from an EMBL/GenBank/DDBJ whole genome shotgun (WGS) entry which is preliminary data.</text>
</comment>
<evidence type="ECO:0000256" key="7">
    <source>
        <dbReference type="RuleBase" id="RU910716"/>
    </source>
</evidence>
<dbReference type="PANTHER" id="PTHR16024:SF15">
    <property type="entry name" value="XK-RELATED PROTEIN 5"/>
    <property type="match status" value="1"/>
</dbReference>
<accession>A0A9Q1B9K8</accession>
<keyword evidence="3" id="KW-1003">Cell membrane</keyword>
<feature type="transmembrane region" description="Helical" evidence="7">
    <location>
        <begin position="315"/>
        <end position="333"/>
    </location>
</feature>
<sequence length="733" mass="80572">MLRGVTHSGRNILGGAAFPTARLRLGQLSPAYLLPPIPFPPPGSTVVREPIADAWFHRGPGPSVLVPVAASFCTILHYFATGQLLWCWATLALLLPGYLVQVLSFHWFRADGHKLCWTLVAMHVLHLGVWKRYWNVLWSPFKAGESSGARQRQMEQGDLGVLRLLEALLQTLPSLLLQAYACLVMEANGIVSGLSAGVGLLSFSWALVSYSRSMCLIKPCHLSLPGTALLCQLLWRTGMIGTRVMTLVLFARIYHLWVFVVAGIHWLVMSYWMVAQQTDVFQNPCHWKIFNLFTGAVYIFCYVNFKEGSSFCRMAVFYIIMLSENVFLLLMSMDFLQGNSQSNLWILGAVTSGSILGLVAMVTYYSWLHPKSTEIRQHFLKRSRGLLTKSKKGDANLTVWSTGIAGLQDTEVPSATPATQPLEMPSNSSSVELGCSADDKDLCENQHHWLLMKLALKTGSLSKIKIAFGNSDNGDCYLAPMIKNNQSIVKFGPRRKLIFSTKSRAKEQRSLAGENKVTDNLRENKDRIYLTLPTSKQGPVETTPAELTPATNPVPSASMSPAHDNCSGKLGDTPVTVGREAPLEVEGVQQDPVYGCSMVYFTMGEEGAASSDTEGEMAAVNTRKLTELARITRGSSMQNGRSGKKHVLFTSADLSPIVPISTGGCLQKCPDSNVPASPKLSGQQEMLKVHCNSPHAYLYRTWASVLKEKKRTMEECCITSTPKTNSAGGNLKP</sequence>
<feature type="transmembrane region" description="Helical" evidence="7">
    <location>
        <begin position="345"/>
        <end position="367"/>
    </location>
</feature>
<feature type="transmembrane region" description="Helical" evidence="7">
    <location>
        <begin position="86"/>
        <end position="108"/>
    </location>
</feature>
<organism evidence="8 9">
    <name type="scientific">Phrynocephalus forsythii</name>
    <dbReference type="NCBI Taxonomy" id="171643"/>
    <lineage>
        <taxon>Eukaryota</taxon>
        <taxon>Metazoa</taxon>
        <taxon>Chordata</taxon>
        <taxon>Craniata</taxon>
        <taxon>Vertebrata</taxon>
        <taxon>Euteleostomi</taxon>
        <taxon>Lepidosauria</taxon>
        <taxon>Squamata</taxon>
        <taxon>Bifurcata</taxon>
        <taxon>Unidentata</taxon>
        <taxon>Episquamata</taxon>
        <taxon>Toxicofera</taxon>
        <taxon>Iguania</taxon>
        <taxon>Acrodonta</taxon>
        <taxon>Agamidae</taxon>
        <taxon>Agaminae</taxon>
        <taxon>Phrynocephalus</taxon>
    </lineage>
</organism>
<keyword evidence="9" id="KW-1185">Reference proteome</keyword>
<evidence type="ECO:0000256" key="5">
    <source>
        <dbReference type="ARBA" id="ARBA00022989"/>
    </source>
</evidence>
<keyword evidence="6 7" id="KW-0472">Membrane</keyword>
<gene>
    <name evidence="8" type="ORF">JRQ81_001609</name>
</gene>
<dbReference type="Pfam" id="PF09815">
    <property type="entry name" value="XK-related"/>
    <property type="match status" value="1"/>
</dbReference>
<keyword evidence="5 7" id="KW-1133">Transmembrane helix</keyword>